<dbReference type="AlphaFoldDB" id="A0A2A2JTL8"/>
<keyword evidence="2" id="KW-1185">Reference proteome</keyword>
<gene>
    <name evidence="1" type="ORF">WR25_08346</name>
</gene>
<accession>A0A2A2JTL8</accession>
<dbReference type="Proteomes" id="UP000218231">
    <property type="component" value="Unassembled WGS sequence"/>
</dbReference>
<proteinExistence type="predicted"/>
<evidence type="ECO:0000313" key="1">
    <source>
        <dbReference type="EMBL" id="PAV65021.1"/>
    </source>
</evidence>
<protein>
    <submittedName>
        <fullName evidence="1">Uncharacterized protein</fullName>
    </submittedName>
</protein>
<dbReference type="EMBL" id="LIAE01010230">
    <property type="protein sequence ID" value="PAV65021.1"/>
    <property type="molecule type" value="Genomic_DNA"/>
</dbReference>
<comment type="caution">
    <text evidence="1">The sequence shown here is derived from an EMBL/GenBank/DDBJ whole genome shotgun (WGS) entry which is preliminary data.</text>
</comment>
<name>A0A2A2JTL8_9BILA</name>
<sequence length="71" mass="7748">MSTSSSACSASRVIDSDKLLYSIPASFRGGFSGDEQIDVDVVYQYMLPHFVSKGIRLIAINFPGHGFVECE</sequence>
<evidence type="ECO:0000313" key="2">
    <source>
        <dbReference type="Proteomes" id="UP000218231"/>
    </source>
</evidence>
<organism evidence="1 2">
    <name type="scientific">Diploscapter pachys</name>
    <dbReference type="NCBI Taxonomy" id="2018661"/>
    <lineage>
        <taxon>Eukaryota</taxon>
        <taxon>Metazoa</taxon>
        <taxon>Ecdysozoa</taxon>
        <taxon>Nematoda</taxon>
        <taxon>Chromadorea</taxon>
        <taxon>Rhabditida</taxon>
        <taxon>Rhabditina</taxon>
        <taxon>Rhabditomorpha</taxon>
        <taxon>Rhabditoidea</taxon>
        <taxon>Rhabditidae</taxon>
        <taxon>Diploscapter</taxon>
    </lineage>
</organism>
<reference evidence="1 2" key="1">
    <citation type="journal article" date="2017" name="Curr. Biol.">
        <title>Genome architecture and evolution of a unichromosomal asexual nematode.</title>
        <authorList>
            <person name="Fradin H."/>
            <person name="Zegar C."/>
            <person name="Gutwein M."/>
            <person name="Lucas J."/>
            <person name="Kovtun M."/>
            <person name="Corcoran D."/>
            <person name="Baugh L.R."/>
            <person name="Kiontke K."/>
            <person name="Gunsalus K."/>
            <person name="Fitch D.H."/>
            <person name="Piano F."/>
        </authorList>
    </citation>
    <scope>NUCLEOTIDE SEQUENCE [LARGE SCALE GENOMIC DNA]</scope>
    <source>
        <strain evidence="1">PF1309</strain>
    </source>
</reference>